<dbReference type="EMBL" id="CAIIXF020000008">
    <property type="protein sequence ID" value="CAH1791875.1"/>
    <property type="molecule type" value="Genomic_DNA"/>
</dbReference>
<evidence type="ECO:0000256" key="4">
    <source>
        <dbReference type="ARBA" id="ARBA00022989"/>
    </source>
</evidence>
<evidence type="ECO:0000256" key="1">
    <source>
        <dbReference type="ARBA" id="ARBA00004651"/>
    </source>
</evidence>
<keyword evidence="3 6" id="KW-0812">Transmembrane</keyword>
<proteinExistence type="predicted"/>
<evidence type="ECO:0000259" key="7">
    <source>
        <dbReference type="PROSITE" id="PS50262"/>
    </source>
</evidence>
<evidence type="ECO:0000256" key="3">
    <source>
        <dbReference type="ARBA" id="ARBA00022692"/>
    </source>
</evidence>
<dbReference type="InterPro" id="IPR017452">
    <property type="entry name" value="GPCR_Rhodpsn_7TM"/>
</dbReference>
<keyword evidence="2" id="KW-1003">Cell membrane</keyword>
<accession>A0A8S4PFM0</accession>
<keyword evidence="9" id="KW-1185">Reference proteome</keyword>
<organism evidence="8 9">
    <name type="scientific">Owenia fusiformis</name>
    <name type="common">Polychaete worm</name>
    <dbReference type="NCBI Taxonomy" id="6347"/>
    <lineage>
        <taxon>Eukaryota</taxon>
        <taxon>Metazoa</taxon>
        <taxon>Spiralia</taxon>
        <taxon>Lophotrochozoa</taxon>
        <taxon>Annelida</taxon>
        <taxon>Polychaeta</taxon>
        <taxon>Sedentaria</taxon>
        <taxon>Canalipalpata</taxon>
        <taxon>Sabellida</taxon>
        <taxon>Oweniida</taxon>
        <taxon>Oweniidae</taxon>
        <taxon>Owenia</taxon>
    </lineage>
</organism>
<evidence type="ECO:0000256" key="2">
    <source>
        <dbReference type="ARBA" id="ARBA00022475"/>
    </source>
</evidence>
<feature type="transmembrane region" description="Helical" evidence="6">
    <location>
        <begin position="102"/>
        <end position="126"/>
    </location>
</feature>
<dbReference type="CDD" id="cd00637">
    <property type="entry name" value="7tm_classA_rhodopsin-like"/>
    <property type="match status" value="1"/>
</dbReference>
<dbReference type="SUPFAM" id="SSF81321">
    <property type="entry name" value="Family A G protein-coupled receptor-like"/>
    <property type="match status" value="1"/>
</dbReference>
<protein>
    <recommendedName>
        <fullName evidence="7">G-protein coupled receptors family 1 profile domain-containing protein</fullName>
    </recommendedName>
</protein>
<feature type="transmembrane region" description="Helical" evidence="6">
    <location>
        <begin position="29"/>
        <end position="53"/>
    </location>
</feature>
<feature type="transmembrane region" description="Helical" evidence="6">
    <location>
        <begin position="260"/>
        <end position="279"/>
    </location>
</feature>
<reference evidence="8" key="1">
    <citation type="submission" date="2022-03" db="EMBL/GenBank/DDBJ databases">
        <authorList>
            <person name="Martin C."/>
        </authorList>
    </citation>
    <scope>NUCLEOTIDE SEQUENCE</scope>
</reference>
<keyword evidence="5 6" id="KW-0472">Membrane</keyword>
<feature type="transmembrane region" description="Helical" evidence="6">
    <location>
        <begin position="65"/>
        <end position="82"/>
    </location>
</feature>
<dbReference type="Pfam" id="PF00001">
    <property type="entry name" value="7tm_1"/>
    <property type="match status" value="1"/>
</dbReference>
<dbReference type="PRINTS" id="PR00237">
    <property type="entry name" value="GPCRRHODOPSN"/>
</dbReference>
<evidence type="ECO:0000256" key="6">
    <source>
        <dbReference type="SAM" id="Phobius"/>
    </source>
</evidence>
<dbReference type="InterPro" id="IPR000276">
    <property type="entry name" value="GPCR_Rhodpsn"/>
</dbReference>
<dbReference type="Proteomes" id="UP000749559">
    <property type="component" value="Unassembled WGS sequence"/>
</dbReference>
<comment type="caution">
    <text evidence="8">The sequence shown here is derived from an EMBL/GenBank/DDBJ whole genome shotgun (WGS) entry which is preliminary data.</text>
</comment>
<name>A0A8S4PFM0_OWEFU</name>
<sequence>MASNNTTITNDTSYCTVGEELAKDHALPYVIYGILVVIGIPALLGNILCIAAILKLPALKNTHFFYINLSIADIIVVISRFFDNLFFWNVSSSAELGNFGRILFFVSYTNSGLTLMSIAAIICYTVKYPLQAHFTNMEGNENRWRTFGVIGITWLISLTTITTALCHKIDESFTLCYPGMLLSFYMFCILLFVIILALYCTFYHRIQDNLMARPKGKGTLRTTLIMASTLLACSLPYMVFRILRASLFDCITEVQYVYRYLFVNLPVLNAMSDPLIYGYRTIEIRKSFYRMFHMKKGELKPDYNCGNRTVITNINDHSKYSADSISSETKHASKLEHEMTAFLNNKNHNDKSDV</sequence>
<feature type="transmembrane region" description="Helical" evidence="6">
    <location>
        <begin position="147"/>
        <end position="165"/>
    </location>
</feature>
<keyword evidence="4 6" id="KW-1133">Transmembrane helix</keyword>
<feature type="domain" description="G-protein coupled receptors family 1 profile" evidence="7">
    <location>
        <begin position="45"/>
        <end position="277"/>
    </location>
</feature>
<dbReference type="GO" id="GO:0004930">
    <property type="term" value="F:G protein-coupled receptor activity"/>
    <property type="evidence" value="ECO:0007669"/>
    <property type="project" value="InterPro"/>
</dbReference>
<dbReference type="GO" id="GO:0005886">
    <property type="term" value="C:plasma membrane"/>
    <property type="evidence" value="ECO:0007669"/>
    <property type="project" value="UniProtKB-SubCell"/>
</dbReference>
<gene>
    <name evidence="8" type="ORF">OFUS_LOCUS16914</name>
</gene>
<evidence type="ECO:0000313" key="9">
    <source>
        <dbReference type="Proteomes" id="UP000749559"/>
    </source>
</evidence>
<comment type="subcellular location">
    <subcellularLocation>
        <location evidence="1">Cell membrane</location>
        <topology evidence="1">Multi-pass membrane protein</topology>
    </subcellularLocation>
</comment>
<feature type="transmembrane region" description="Helical" evidence="6">
    <location>
        <begin position="223"/>
        <end position="240"/>
    </location>
</feature>
<evidence type="ECO:0000313" key="8">
    <source>
        <dbReference type="EMBL" id="CAH1791875.1"/>
    </source>
</evidence>
<dbReference type="AlphaFoldDB" id="A0A8S4PFM0"/>
<feature type="transmembrane region" description="Helical" evidence="6">
    <location>
        <begin position="177"/>
        <end position="202"/>
    </location>
</feature>
<dbReference type="PANTHER" id="PTHR22750">
    <property type="entry name" value="G-PROTEIN COUPLED RECEPTOR"/>
    <property type="match status" value="1"/>
</dbReference>
<dbReference type="PROSITE" id="PS50262">
    <property type="entry name" value="G_PROTEIN_RECEP_F1_2"/>
    <property type="match status" value="1"/>
</dbReference>
<evidence type="ECO:0000256" key="5">
    <source>
        <dbReference type="ARBA" id="ARBA00023136"/>
    </source>
</evidence>
<dbReference type="Gene3D" id="1.20.1070.10">
    <property type="entry name" value="Rhodopsin 7-helix transmembrane proteins"/>
    <property type="match status" value="1"/>
</dbReference>